<accession>A0A286UL68</accession>
<feature type="region of interest" description="Disordered" evidence="1">
    <location>
        <begin position="49"/>
        <end position="87"/>
    </location>
</feature>
<protein>
    <submittedName>
        <fullName evidence="2">Uncharacterized protein</fullName>
    </submittedName>
</protein>
<comment type="caution">
    <text evidence="2">The sequence shown here is derived from an EMBL/GenBank/DDBJ whole genome shotgun (WGS) entry which is preliminary data.</text>
</comment>
<evidence type="ECO:0000313" key="2">
    <source>
        <dbReference type="EMBL" id="PAV20312.1"/>
    </source>
</evidence>
<dbReference type="EMBL" id="NBII01000003">
    <property type="protein sequence ID" value="PAV20312.1"/>
    <property type="molecule type" value="Genomic_DNA"/>
</dbReference>
<name>A0A286UL68_9AGAM</name>
<reference evidence="2 3" key="1">
    <citation type="journal article" date="2017" name="Mol. Ecol.">
        <title>Comparative and population genomic landscape of Phellinus noxius: A hypervariable fungus causing root rot in trees.</title>
        <authorList>
            <person name="Chung C.L."/>
            <person name="Lee T.J."/>
            <person name="Akiba M."/>
            <person name="Lee H.H."/>
            <person name="Kuo T.H."/>
            <person name="Liu D."/>
            <person name="Ke H.M."/>
            <person name="Yokoi T."/>
            <person name="Roa M.B."/>
            <person name="Lu M.J."/>
            <person name="Chang Y.Y."/>
            <person name="Ann P.J."/>
            <person name="Tsai J.N."/>
            <person name="Chen C.Y."/>
            <person name="Tzean S.S."/>
            <person name="Ota Y."/>
            <person name="Hattori T."/>
            <person name="Sahashi N."/>
            <person name="Liou R.F."/>
            <person name="Kikuchi T."/>
            <person name="Tsai I.J."/>
        </authorList>
    </citation>
    <scope>NUCLEOTIDE SEQUENCE [LARGE SCALE GENOMIC DNA]</scope>
    <source>
        <strain evidence="2 3">FFPRI411160</strain>
    </source>
</reference>
<feature type="compositionally biased region" description="Polar residues" evidence="1">
    <location>
        <begin position="70"/>
        <end position="83"/>
    </location>
</feature>
<dbReference type="InParanoid" id="A0A286UL68"/>
<dbReference type="Proteomes" id="UP000217199">
    <property type="component" value="Unassembled WGS sequence"/>
</dbReference>
<organism evidence="2 3">
    <name type="scientific">Pyrrhoderma noxium</name>
    <dbReference type="NCBI Taxonomy" id="2282107"/>
    <lineage>
        <taxon>Eukaryota</taxon>
        <taxon>Fungi</taxon>
        <taxon>Dikarya</taxon>
        <taxon>Basidiomycota</taxon>
        <taxon>Agaricomycotina</taxon>
        <taxon>Agaricomycetes</taxon>
        <taxon>Hymenochaetales</taxon>
        <taxon>Hymenochaetaceae</taxon>
        <taxon>Pyrrhoderma</taxon>
    </lineage>
</organism>
<evidence type="ECO:0000313" key="3">
    <source>
        <dbReference type="Proteomes" id="UP000217199"/>
    </source>
</evidence>
<keyword evidence="3" id="KW-1185">Reference proteome</keyword>
<dbReference type="AlphaFoldDB" id="A0A286UL68"/>
<dbReference type="OrthoDB" id="3263285at2759"/>
<proteinExistence type="predicted"/>
<gene>
    <name evidence="2" type="ORF">PNOK_0293900</name>
</gene>
<evidence type="ECO:0000256" key="1">
    <source>
        <dbReference type="SAM" id="MobiDB-lite"/>
    </source>
</evidence>
<sequence length="287" mass="32596">MSFSQTFILQSKLLAQYRRPVNTRLCGIVVPSSTQTPFRKYSYLPERTAGFSRLSPPPRPNLGLGLDPSLSKSPSHTRSFSSTDQKHGKYTHVVTRIGSSSKKKKYEGLPCPIPQRPKGRPTSILSFNDYKYYKPILRTADWEFAKVPSKVDGKRTESLVKFYAMDSDEDRLKFQTILKDLQKVEKHHVDCRDAQVEVVGKVTNVTITKHTFAVVVHTHSACIDESSLDGMSSLHKWLARLFNGLKEKDDRIPISGITIRDVRFALLLDDFVGQHIDLKNFVTERDA</sequence>